<feature type="domain" description="PAC" evidence="2">
    <location>
        <begin position="207"/>
        <end position="259"/>
    </location>
</feature>
<dbReference type="CDD" id="cd00130">
    <property type="entry name" value="PAS"/>
    <property type="match status" value="1"/>
</dbReference>
<dbReference type="OrthoDB" id="9759607at2"/>
<feature type="domain" description="PAS" evidence="1">
    <location>
        <begin position="13"/>
        <end position="83"/>
    </location>
</feature>
<dbReference type="NCBIfam" id="TIGR00229">
    <property type="entry name" value="sensory_box"/>
    <property type="match status" value="2"/>
</dbReference>
<dbReference type="PROSITE" id="PS50887">
    <property type="entry name" value="GGDEF"/>
    <property type="match status" value="1"/>
</dbReference>
<dbReference type="InterPro" id="IPR043128">
    <property type="entry name" value="Rev_trsase/Diguanyl_cyclase"/>
</dbReference>
<reference evidence="4 5" key="1">
    <citation type="journal article" date="2003" name="Int. J. Syst. Evol. Microbiol.">
        <title>Bacillus nealsonii sp. nov., isolated from a spacecraft-assembly facility, whose spores are gamma-radiation resistant.</title>
        <authorList>
            <person name="Venkateswaran K."/>
            <person name="Kempf M."/>
            <person name="Chen F."/>
            <person name="Satomi M."/>
            <person name="Nicholson W."/>
            <person name="Kern R."/>
        </authorList>
    </citation>
    <scope>NUCLEOTIDE SEQUENCE [LARGE SCALE GENOMIC DNA]</scope>
    <source>
        <strain evidence="4 5">FO-92</strain>
    </source>
</reference>
<dbReference type="InterPro" id="IPR029787">
    <property type="entry name" value="Nucleotide_cyclase"/>
</dbReference>
<evidence type="ECO:0000313" key="4">
    <source>
        <dbReference type="EMBL" id="PKG23874.1"/>
    </source>
</evidence>
<feature type="domain" description="GGDEF" evidence="3">
    <location>
        <begin position="287"/>
        <end position="420"/>
    </location>
</feature>
<dbReference type="InterPro" id="IPR052155">
    <property type="entry name" value="Biofilm_reg_signaling"/>
</dbReference>
<dbReference type="PANTHER" id="PTHR44757:SF2">
    <property type="entry name" value="BIOFILM ARCHITECTURE MAINTENANCE PROTEIN MBAA"/>
    <property type="match status" value="1"/>
</dbReference>
<dbReference type="RefSeq" id="WP_101176987.1">
    <property type="nucleotide sequence ID" value="NZ_PISE01000018.1"/>
</dbReference>
<evidence type="ECO:0000313" key="5">
    <source>
        <dbReference type="Proteomes" id="UP000233375"/>
    </source>
</evidence>
<evidence type="ECO:0000259" key="1">
    <source>
        <dbReference type="PROSITE" id="PS50112"/>
    </source>
</evidence>
<dbReference type="InterPro" id="IPR000700">
    <property type="entry name" value="PAS-assoc_C"/>
</dbReference>
<dbReference type="EMBL" id="PISE01000018">
    <property type="protein sequence ID" value="PKG23874.1"/>
    <property type="molecule type" value="Genomic_DNA"/>
</dbReference>
<dbReference type="InterPro" id="IPR001610">
    <property type="entry name" value="PAC"/>
</dbReference>
<gene>
    <name evidence="4" type="ORF">CWS01_09655</name>
</gene>
<name>A0A2N0Z2Z6_9BACI</name>
<dbReference type="FunFam" id="3.30.70.270:FF:000001">
    <property type="entry name" value="Diguanylate cyclase domain protein"/>
    <property type="match status" value="1"/>
</dbReference>
<dbReference type="Pfam" id="PF13426">
    <property type="entry name" value="PAS_9"/>
    <property type="match status" value="1"/>
</dbReference>
<keyword evidence="5" id="KW-1185">Reference proteome</keyword>
<dbReference type="AlphaFoldDB" id="A0A2N0Z2Z6"/>
<evidence type="ECO:0000259" key="2">
    <source>
        <dbReference type="PROSITE" id="PS50113"/>
    </source>
</evidence>
<dbReference type="InterPro" id="IPR000014">
    <property type="entry name" value="PAS"/>
</dbReference>
<dbReference type="SMART" id="SM00091">
    <property type="entry name" value="PAS"/>
    <property type="match status" value="2"/>
</dbReference>
<dbReference type="Gene3D" id="3.30.70.270">
    <property type="match status" value="1"/>
</dbReference>
<dbReference type="Proteomes" id="UP000233375">
    <property type="component" value="Unassembled WGS sequence"/>
</dbReference>
<dbReference type="SUPFAM" id="SSF55785">
    <property type="entry name" value="PYP-like sensor domain (PAS domain)"/>
    <property type="match status" value="2"/>
</dbReference>
<organism evidence="4 5">
    <name type="scientific">Niallia nealsonii</name>
    <dbReference type="NCBI Taxonomy" id="115979"/>
    <lineage>
        <taxon>Bacteria</taxon>
        <taxon>Bacillati</taxon>
        <taxon>Bacillota</taxon>
        <taxon>Bacilli</taxon>
        <taxon>Bacillales</taxon>
        <taxon>Bacillaceae</taxon>
        <taxon>Niallia</taxon>
    </lineage>
</organism>
<dbReference type="InterPro" id="IPR013656">
    <property type="entry name" value="PAS_4"/>
</dbReference>
<dbReference type="CDD" id="cd01949">
    <property type="entry name" value="GGDEF"/>
    <property type="match status" value="1"/>
</dbReference>
<dbReference type="InterPro" id="IPR035965">
    <property type="entry name" value="PAS-like_dom_sf"/>
</dbReference>
<dbReference type="PROSITE" id="PS50113">
    <property type="entry name" value="PAC"/>
    <property type="match status" value="2"/>
</dbReference>
<feature type="domain" description="PAS" evidence="1">
    <location>
        <begin position="136"/>
        <end position="173"/>
    </location>
</feature>
<dbReference type="PROSITE" id="PS50112">
    <property type="entry name" value="PAS"/>
    <property type="match status" value="2"/>
</dbReference>
<dbReference type="Pfam" id="PF00990">
    <property type="entry name" value="GGDEF"/>
    <property type="match status" value="1"/>
</dbReference>
<proteinExistence type="predicted"/>
<dbReference type="InterPro" id="IPR000160">
    <property type="entry name" value="GGDEF_dom"/>
</dbReference>
<dbReference type="Pfam" id="PF08448">
    <property type="entry name" value="PAS_4"/>
    <property type="match status" value="1"/>
</dbReference>
<sequence>MIKKNLSNQKHEEMDRFRALVEQVNDWIWEVDHTGIYTYASPRVKDMLGYEPEEVIGKTPFDLMPEWEAKRIAPIFEEFLSKKLPIENLENINIHRDGYEVVLETSGSPVIDSKGNCVGYRGMDRDITSKKAAERKQQQLLDIIKESPDFIGTMDPSGNITFLNTTAKTILGIKETSEFPIEAIHPKWASDLLKQKAMPISIKEGVWKGETAIVTKGGREIPISQIIIAHKTPQGDVEYFSTIGRDITERVQLEKLIKKKAYLDELTNLPNRRFLHGELTKYINGKKKFALLFVDIDNFKIINDTYGHHNGDLALSAISKRLSTSVRKEDFVCRYGGDEFIILLRNIVELTQIKQLADRIISAFQEPFSIQSENFIVTASIGISIYPTHGYTVDALITNADKYMYEIKKQGKNDYQIGDMT</sequence>
<dbReference type="NCBIfam" id="TIGR00254">
    <property type="entry name" value="GGDEF"/>
    <property type="match status" value="1"/>
</dbReference>
<dbReference type="Gene3D" id="3.30.450.20">
    <property type="entry name" value="PAS domain"/>
    <property type="match status" value="2"/>
</dbReference>
<evidence type="ECO:0000259" key="3">
    <source>
        <dbReference type="PROSITE" id="PS50887"/>
    </source>
</evidence>
<comment type="caution">
    <text evidence="4">The sequence shown here is derived from an EMBL/GenBank/DDBJ whole genome shotgun (WGS) entry which is preliminary data.</text>
</comment>
<dbReference type="SMART" id="SM00267">
    <property type="entry name" value="GGDEF"/>
    <property type="match status" value="1"/>
</dbReference>
<evidence type="ECO:0008006" key="6">
    <source>
        <dbReference type="Google" id="ProtNLM"/>
    </source>
</evidence>
<dbReference type="SUPFAM" id="SSF55073">
    <property type="entry name" value="Nucleotide cyclase"/>
    <property type="match status" value="1"/>
</dbReference>
<protein>
    <recommendedName>
        <fullName evidence="6">Diguanylate cyclase with PAS/PAC sensor</fullName>
    </recommendedName>
</protein>
<dbReference type="SMART" id="SM00086">
    <property type="entry name" value="PAC"/>
    <property type="match status" value="2"/>
</dbReference>
<dbReference type="PANTHER" id="PTHR44757">
    <property type="entry name" value="DIGUANYLATE CYCLASE DGCP"/>
    <property type="match status" value="1"/>
</dbReference>
<feature type="domain" description="PAC" evidence="2">
    <location>
        <begin position="87"/>
        <end position="139"/>
    </location>
</feature>
<accession>A0A2N0Z2Z6</accession>